<gene>
    <name evidence="1" type="ORF">E4U57_006632</name>
</gene>
<reference evidence="1 2" key="1">
    <citation type="journal article" date="2020" name="bioRxiv">
        <title>Whole genome comparisons of ergot fungi reveals the divergence and evolution of species within the genus Claviceps are the result of varying mechanisms driving genome evolution and host range expansion.</title>
        <authorList>
            <person name="Wyka S.A."/>
            <person name="Mondo S.J."/>
            <person name="Liu M."/>
            <person name="Dettman J."/>
            <person name="Nalam V."/>
            <person name="Broders K.D."/>
        </authorList>
    </citation>
    <scope>NUCLEOTIDE SEQUENCE [LARGE SCALE GENOMIC DNA]</scope>
    <source>
        <strain evidence="1 2">LM583</strain>
    </source>
</reference>
<organism evidence="1 2">
    <name type="scientific">Claviceps arundinis</name>
    <dbReference type="NCBI Taxonomy" id="1623583"/>
    <lineage>
        <taxon>Eukaryota</taxon>
        <taxon>Fungi</taxon>
        <taxon>Dikarya</taxon>
        <taxon>Ascomycota</taxon>
        <taxon>Pezizomycotina</taxon>
        <taxon>Sordariomycetes</taxon>
        <taxon>Hypocreomycetidae</taxon>
        <taxon>Hypocreales</taxon>
        <taxon>Clavicipitaceae</taxon>
        <taxon>Claviceps</taxon>
    </lineage>
</organism>
<comment type="caution">
    <text evidence="1">The sequence shown here is derived from an EMBL/GenBank/DDBJ whole genome shotgun (WGS) entry which is preliminary data.</text>
</comment>
<dbReference type="EMBL" id="SRPR01000006">
    <property type="protein sequence ID" value="KAG5968339.1"/>
    <property type="molecule type" value="Genomic_DNA"/>
</dbReference>
<name>A0ABQ7PMF4_9HYPO</name>
<sequence length="102" mass="10948">MSTPKSTALVHPPSCWFEVVNEIQATSTTTAASSPPSHDTIKPALAHLEFSTGVLSESPVRRSHLGHLDLPDILVAQPGKFPLPILNNNNNNNKVSWAEAVT</sequence>
<evidence type="ECO:0000313" key="2">
    <source>
        <dbReference type="Proteomes" id="UP000742024"/>
    </source>
</evidence>
<protein>
    <submittedName>
        <fullName evidence="1">Uncharacterized protein</fullName>
    </submittedName>
</protein>
<evidence type="ECO:0000313" key="1">
    <source>
        <dbReference type="EMBL" id="KAG5968339.1"/>
    </source>
</evidence>
<accession>A0ABQ7PMF4</accession>
<dbReference type="Proteomes" id="UP000742024">
    <property type="component" value="Unassembled WGS sequence"/>
</dbReference>
<proteinExistence type="predicted"/>
<keyword evidence="2" id="KW-1185">Reference proteome</keyword>